<gene>
    <name evidence="1" type="ORF">UFOPK1827_01563</name>
</gene>
<evidence type="ECO:0000313" key="1">
    <source>
        <dbReference type="EMBL" id="CAB4615368.1"/>
    </source>
</evidence>
<organism evidence="1">
    <name type="scientific">freshwater metagenome</name>
    <dbReference type="NCBI Taxonomy" id="449393"/>
    <lineage>
        <taxon>unclassified sequences</taxon>
        <taxon>metagenomes</taxon>
        <taxon>ecological metagenomes</taxon>
    </lineage>
</organism>
<proteinExistence type="predicted"/>
<dbReference type="EMBL" id="CAEZUO010000093">
    <property type="protein sequence ID" value="CAB4615368.1"/>
    <property type="molecule type" value="Genomic_DNA"/>
</dbReference>
<reference evidence="1" key="1">
    <citation type="submission" date="2020-05" db="EMBL/GenBank/DDBJ databases">
        <authorList>
            <person name="Chiriac C."/>
            <person name="Salcher M."/>
            <person name="Ghai R."/>
            <person name="Kavagutti S V."/>
        </authorList>
    </citation>
    <scope>NUCLEOTIDE SEQUENCE</scope>
</reference>
<accession>A0A6J6I3S6</accession>
<sequence>MMALACQQATWKAMSRGRPPSGAISAGIERVAGLTNARPIPKTITMTKIGSVAVGFVAM</sequence>
<protein>
    <submittedName>
        <fullName evidence="1">Unannotated protein</fullName>
    </submittedName>
</protein>
<name>A0A6J6I3S6_9ZZZZ</name>
<dbReference type="AlphaFoldDB" id="A0A6J6I3S6"/>